<gene>
    <name evidence="1" type="ORF">GKC49_04945</name>
</gene>
<name>A0A7X2MJW2_ENTAG</name>
<dbReference type="Proteomes" id="UP000461948">
    <property type="component" value="Unassembled WGS sequence"/>
</dbReference>
<organism evidence="1 2">
    <name type="scientific">Enterobacter agglomerans</name>
    <name type="common">Erwinia herbicola</name>
    <name type="synonym">Pantoea agglomerans</name>
    <dbReference type="NCBI Taxonomy" id="549"/>
    <lineage>
        <taxon>Bacteria</taxon>
        <taxon>Pseudomonadati</taxon>
        <taxon>Pseudomonadota</taxon>
        <taxon>Gammaproteobacteria</taxon>
        <taxon>Enterobacterales</taxon>
        <taxon>Erwiniaceae</taxon>
        <taxon>Pantoea</taxon>
        <taxon>Pantoea agglomerans group</taxon>
    </lineage>
</organism>
<dbReference type="InterPro" id="IPR013467">
    <property type="entry name" value="HNH78-like"/>
</dbReference>
<dbReference type="AlphaFoldDB" id="A0A7X2MJW2"/>
<protein>
    <submittedName>
        <fullName evidence="1">TIGR02646 family protein</fullName>
    </submittedName>
</protein>
<sequence>MLKTENGRKRLRSIIKSNEKIVFSQYRISQPNSTWDEFKNFERGNVYKLIKNQIFDDQFQLCAYCETSVPKTPENERRIEHFRSKSGCDPKIDNWHLDWMNLLGVCVGGSNCKAEYELPLNLSCDSHKSYYEETHKRETKDWVGRILLPLSLPPEHELFMFDKKNGNLLPNKTYCDGFEFENHTNVNIEELVKKTIIVLNLNCERLCKARLVMLHEFNRSLANYRSTNNITVFRNLVIRWSKGTPSFFQTTRLMLLKDSFIAKKIMEGKD</sequence>
<dbReference type="NCBIfam" id="TIGR02646">
    <property type="entry name" value="retron system putative HNH endonuclease"/>
    <property type="match status" value="1"/>
</dbReference>
<dbReference type="EMBL" id="WKLC01000127">
    <property type="protein sequence ID" value="MSE14513.1"/>
    <property type="molecule type" value="Genomic_DNA"/>
</dbReference>
<evidence type="ECO:0000313" key="2">
    <source>
        <dbReference type="Proteomes" id="UP000461948"/>
    </source>
</evidence>
<accession>A0A7X2MJW2</accession>
<proteinExistence type="predicted"/>
<comment type="caution">
    <text evidence="1">The sequence shown here is derived from an EMBL/GenBank/DDBJ whole genome shotgun (WGS) entry which is preliminary data.</text>
</comment>
<reference evidence="1 2" key="1">
    <citation type="submission" date="2019-11" db="EMBL/GenBank/DDBJ databases">
        <title>Draft Genome Sequence of Plant Growth-Promoting Rhizosphere-Associated Bacteria.</title>
        <authorList>
            <person name="Vasilyev I.Y."/>
            <person name="Radchenko V."/>
            <person name="Ilnitskaya E.V."/>
        </authorList>
    </citation>
    <scope>NUCLEOTIDE SEQUENCE [LARGE SCALE GENOMIC DNA]</scope>
    <source>
        <strain evidence="1 2">VRA_MhP_f</strain>
    </source>
</reference>
<evidence type="ECO:0000313" key="1">
    <source>
        <dbReference type="EMBL" id="MSE14513.1"/>
    </source>
</evidence>